<keyword evidence="2" id="KW-1185">Reference proteome</keyword>
<comment type="caution">
    <text evidence="1">The sequence shown here is derived from an EMBL/GenBank/DDBJ whole genome shotgun (WGS) entry which is preliminary data.</text>
</comment>
<name>A0AAV9ZJK8_9AGAR</name>
<accession>A0AAV9ZJK8</accession>
<evidence type="ECO:0000313" key="2">
    <source>
        <dbReference type="Proteomes" id="UP001362999"/>
    </source>
</evidence>
<sequence length="358" mass="39287">MDHDDNLIEPAAPIIDYKEYLAGPKTNLLPVQGWTSDSILFNHLDENVNKVKAKPITSMAAVIITRDRPADRACGADALADAILNVGLSSKDDFTEGDPNGPVLPHTNLIICDSPEIKDNIASDPTKAIVNTKRSGGDDGFSFYVLPAFPEHSWYIGTYIGVSERVTPHEFLSALFDKLIGTSRTGPPTLRLYPSSCGLSLTTPKSNPAVCSCLADVAPMPNSRRGFASTCPPPSTDNKAIKAWKDHLTSPSFTFLIDNRGRAAPFKPQISDRFRGMECTECLGLDHYKDECPIVNSPAFRDAHPTQTTVDHTVLGTTLGSIRDTDADGFTTVVYRKGRPRFPRTYKRRGWGNRPRRL</sequence>
<protein>
    <submittedName>
        <fullName evidence="1">Uncharacterized protein</fullName>
    </submittedName>
</protein>
<reference evidence="1 2" key="1">
    <citation type="journal article" date="2024" name="J Genomics">
        <title>Draft genome sequencing and assembly of Favolaschia claudopus CIRM-BRFM 2984 isolated from oak limbs.</title>
        <authorList>
            <person name="Navarro D."/>
            <person name="Drula E."/>
            <person name="Chaduli D."/>
            <person name="Cazenave R."/>
            <person name="Ahrendt S."/>
            <person name="Wang J."/>
            <person name="Lipzen A."/>
            <person name="Daum C."/>
            <person name="Barry K."/>
            <person name="Grigoriev I.V."/>
            <person name="Favel A."/>
            <person name="Rosso M.N."/>
            <person name="Martin F."/>
        </authorList>
    </citation>
    <scope>NUCLEOTIDE SEQUENCE [LARGE SCALE GENOMIC DNA]</scope>
    <source>
        <strain evidence="1 2">CIRM-BRFM 2984</strain>
    </source>
</reference>
<dbReference type="Proteomes" id="UP001362999">
    <property type="component" value="Unassembled WGS sequence"/>
</dbReference>
<organism evidence="1 2">
    <name type="scientific">Favolaschia claudopus</name>
    <dbReference type="NCBI Taxonomy" id="2862362"/>
    <lineage>
        <taxon>Eukaryota</taxon>
        <taxon>Fungi</taxon>
        <taxon>Dikarya</taxon>
        <taxon>Basidiomycota</taxon>
        <taxon>Agaricomycotina</taxon>
        <taxon>Agaricomycetes</taxon>
        <taxon>Agaricomycetidae</taxon>
        <taxon>Agaricales</taxon>
        <taxon>Marasmiineae</taxon>
        <taxon>Mycenaceae</taxon>
        <taxon>Favolaschia</taxon>
    </lineage>
</organism>
<proteinExistence type="predicted"/>
<gene>
    <name evidence="1" type="ORF">R3P38DRAFT_2806580</name>
</gene>
<evidence type="ECO:0000313" key="1">
    <source>
        <dbReference type="EMBL" id="KAK6984387.1"/>
    </source>
</evidence>
<dbReference type="EMBL" id="JAWWNJ010000138">
    <property type="protein sequence ID" value="KAK6984387.1"/>
    <property type="molecule type" value="Genomic_DNA"/>
</dbReference>
<dbReference type="AlphaFoldDB" id="A0AAV9ZJK8"/>